<keyword evidence="2" id="KW-0732">Signal</keyword>
<dbReference type="InterPro" id="IPR036505">
    <property type="entry name" value="Amidase/PGRP_sf"/>
</dbReference>
<comment type="caution">
    <text evidence="4">The sequence shown here is derived from an EMBL/GenBank/DDBJ whole genome shotgun (WGS) entry which is preliminary data.</text>
</comment>
<protein>
    <recommendedName>
        <fullName evidence="3">N-acetylmuramoyl-L-alanine amidase domain-containing protein</fullName>
    </recommendedName>
</protein>
<evidence type="ECO:0000313" key="4">
    <source>
        <dbReference type="EMBL" id="KRL58329.1"/>
    </source>
</evidence>
<feature type="compositionally biased region" description="Polar residues" evidence="1">
    <location>
        <begin position="30"/>
        <end position="42"/>
    </location>
</feature>
<dbReference type="EMBL" id="AZEX01000073">
    <property type="protein sequence ID" value="KRL58329.1"/>
    <property type="molecule type" value="Genomic_DNA"/>
</dbReference>
<dbReference type="STRING" id="1423747.FC69_GL000489"/>
<proteinExistence type="predicted"/>
<feature type="signal peptide" evidence="2">
    <location>
        <begin position="1"/>
        <end position="27"/>
    </location>
</feature>
<accession>A0A0R1RPM5</accession>
<evidence type="ECO:0000256" key="1">
    <source>
        <dbReference type="SAM" id="MobiDB-lite"/>
    </source>
</evidence>
<dbReference type="CDD" id="cd06583">
    <property type="entry name" value="PGRP"/>
    <property type="match status" value="1"/>
</dbReference>
<dbReference type="eggNOG" id="COG5632">
    <property type="taxonomic scope" value="Bacteria"/>
</dbReference>
<dbReference type="GO" id="GO:0008745">
    <property type="term" value="F:N-acetylmuramoyl-L-alanine amidase activity"/>
    <property type="evidence" value="ECO:0007669"/>
    <property type="project" value="InterPro"/>
</dbReference>
<dbReference type="GO" id="GO:0009253">
    <property type="term" value="P:peptidoglycan catabolic process"/>
    <property type="evidence" value="ECO:0007669"/>
    <property type="project" value="InterPro"/>
</dbReference>
<dbReference type="RefSeq" id="WP_025083931.1">
    <property type="nucleotide sequence ID" value="NZ_AZEX01000073.1"/>
</dbReference>
<dbReference type="Proteomes" id="UP000051264">
    <property type="component" value="Unassembled WGS sequence"/>
</dbReference>
<feature type="chain" id="PRO_5006410124" description="N-acetylmuramoyl-L-alanine amidase domain-containing protein" evidence="2">
    <location>
        <begin position="28"/>
        <end position="642"/>
    </location>
</feature>
<dbReference type="Gene3D" id="3.40.80.10">
    <property type="entry name" value="Peptidoglycan recognition protein-like"/>
    <property type="match status" value="1"/>
</dbReference>
<dbReference type="SMART" id="SM00644">
    <property type="entry name" value="Ami_2"/>
    <property type="match status" value="1"/>
</dbReference>
<evidence type="ECO:0000313" key="5">
    <source>
        <dbReference type="Proteomes" id="UP000051264"/>
    </source>
</evidence>
<reference evidence="4 5" key="1">
    <citation type="journal article" date="2015" name="Genome Announc.">
        <title>Expanding the biotechnology potential of lactobacilli through comparative genomics of 213 strains and associated genera.</title>
        <authorList>
            <person name="Sun Z."/>
            <person name="Harris H.M."/>
            <person name="McCann A."/>
            <person name="Guo C."/>
            <person name="Argimon S."/>
            <person name="Zhang W."/>
            <person name="Yang X."/>
            <person name="Jeffery I.B."/>
            <person name="Cooney J.C."/>
            <person name="Kagawa T.F."/>
            <person name="Liu W."/>
            <person name="Song Y."/>
            <person name="Salvetti E."/>
            <person name="Wrobel A."/>
            <person name="Rasinkangas P."/>
            <person name="Parkhill J."/>
            <person name="Rea M.C."/>
            <person name="O'Sullivan O."/>
            <person name="Ritari J."/>
            <person name="Douillard F.P."/>
            <person name="Paul Ross R."/>
            <person name="Yang R."/>
            <person name="Briner A.E."/>
            <person name="Felis G.E."/>
            <person name="de Vos W.M."/>
            <person name="Barrangou R."/>
            <person name="Klaenhammer T.R."/>
            <person name="Caufield P.W."/>
            <person name="Cui Y."/>
            <person name="Zhang H."/>
            <person name="O'Toole P.W."/>
        </authorList>
    </citation>
    <scope>NUCLEOTIDE SEQUENCE [LARGE SCALE GENOMIC DNA]</scope>
    <source>
        <strain evidence="4 5">DSM 14340</strain>
    </source>
</reference>
<gene>
    <name evidence="4" type="ORF">FC69_GL000489</name>
</gene>
<feature type="compositionally biased region" description="Low complexity" evidence="1">
    <location>
        <begin position="43"/>
        <end position="94"/>
    </location>
</feature>
<dbReference type="InterPro" id="IPR002502">
    <property type="entry name" value="Amidase_domain"/>
</dbReference>
<feature type="region of interest" description="Disordered" evidence="1">
    <location>
        <begin position="30"/>
        <end position="98"/>
    </location>
</feature>
<dbReference type="AlphaFoldDB" id="A0A0R1RPM5"/>
<feature type="domain" description="N-acetylmuramoyl-L-alanine amidase" evidence="3">
    <location>
        <begin position="480"/>
        <end position="621"/>
    </location>
</feature>
<name>A0A0R1RPM5_9LACO</name>
<dbReference type="SUPFAM" id="SSF55846">
    <property type="entry name" value="N-acetylmuramoyl-L-alanine amidase-like"/>
    <property type="match status" value="1"/>
</dbReference>
<evidence type="ECO:0000259" key="3">
    <source>
        <dbReference type="SMART" id="SM00644"/>
    </source>
</evidence>
<dbReference type="InterPro" id="IPR024968">
    <property type="entry name" value="SlpA_C_lactobacillus"/>
</dbReference>
<evidence type="ECO:0000256" key="2">
    <source>
        <dbReference type="SAM" id="SignalP"/>
    </source>
</evidence>
<sequence>MNKKKISLLMFSSIILTQLGAIQNVSATEVSNNSQKNAEQIPSSQVGTSSTASESSNSVNSASKANSQSSNQNTDSQKRSQIQSTSRSSQTTSKVETQTANQISTLSNIVNFKSTVKVKNQQGSHLINEKTGAITKSLGFKTSWLTSKKATDSKGQTWYKVSGNEYISAKDVYVKGTNMLGTPTTFKQVVKIKAGNGSALVSSTGNVSRTLSNGSRWKTFQKVSDVFGEEWYKVGTNAYVRASDCYLEGQSIFKNPQAINKVTITIVNSNGGNLVKDDGEITGKLKFKSNWLTSKTVVNNAGVLYYKVSRNEYVSSADVKVVNDETQKINNFQAQNGIITILNKNGAKTTTQTGNKNGELKYTSRWKYSSIGTDIYGIKWYRVGTNQYVSSADSTTQNENMFQQVQAYNTVLMVSNYKGAVIKDSFNNKGKTLPIYSSWQITQKAIDKTGGVWYRVGTNQYVSATDMHAKTISVNKDMIAGLPNNHSSNEIIVAHESGTPAEANNPNALENEIAYMKNHWTSAYVTHWVGHGGKIVQTAPVGQMSWGCGPTGNAKAFAQVELARTNNKATFNKDYQSYVRLLRFLADQAGISYKLDQGGKGIKTHSWISNTYHEVDHTDPYGYLQSMGISKAQFAKDLANGI</sequence>
<dbReference type="PATRIC" id="fig|1423747.3.peg.497"/>
<dbReference type="Pfam" id="PF03217">
    <property type="entry name" value="SlpA"/>
    <property type="match status" value="1"/>
</dbReference>
<organism evidence="4 5">
    <name type="scientific">Latilactobacillus fuchuensis DSM 14340 = JCM 11249</name>
    <dbReference type="NCBI Taxonomy" id="1423747"/>
    <lineage>
        <taxon>Bacteria</taxon>
        <taxon>Bacillati</taxon>
        <taxon>Bacillota</taxon>
        <taxon>Bacilli</taxon>
        <taxon>Lactobacillales</taxon>
        <taxon>Lactobacillaceae</taxon>
        <taxon>Latilactobacillus</taxon>
    </lineage>
</organism>
<dbReference type="OrthoDB" id="9816557at2"/>
<dbReference type="Pfam" id="PF01510">
    <property type="entry name" value="Amidase_2"/>
    <property type="match status" value="1"/>
</dbReference>